<dbReference type="GO" id="GO:0008270">
    <property type="term" value="F:zinc ion binding"/>
    <property type="evidence" value="ECO:0007669"/>
    <property type="project" value="TreeGrafter"/>
</dbReference>
<dbReference type="InterPro" id="IPR004013">
    <property type="entry name" value="PHP_dom"/>
</dbReference>
<accession>A0AAU8IM22</accession>
<sequence length="246" mass="25938">MSPRSPLVLRADFHTHTDFSDGHDPLDQVVAAAESAGLGTLILTDHVRADTTYLPEYVAAVRAARITTPVSLVCGVEAKIMDTAGRLDLPDDLTGIDHVALADHRFPLPDGPAHPDEVRDRLATGALTPAAALELLVRATARAVRAVPAGRSAHVAHLFSVLPKAGLDEAAVDAALLEPLARACRTHGVPVELNEKWRCPAPRTAALLGRAGVRLVAGSDAHRADAVGVFPWVRQALAEAEARCTS</sequence>
<dbReference type="SMART" id="SM00481">
    <property type="entry name" value="POLIIIAc"/>
    <property type="match status" value="1"/>
</dbReference>
<dbReference type="Pfam" id="PF02811">
    <property type="entry name" value="PHP"/>
    <property type="match status" value="1"/>
</dbReference>
<evidence type="ECO:0000259" key="1">
    <source>
        <dbReference type="SMART" id="SM00481"/>
    </source>
</evidence>
<gene>
    <name evidence="2" type="ORF">ABII15_04780</name>
</gene>
<name>A0AAU8IM22_9ACTN</name>
<organism evidence="2">
    <name type="scientific">Streptomyces tabacisoli</name>
    <dbReference type="NCBI Taxonomy" id="3156398"/>
    <lineage>
        <taxon>Bacteria</taxon>
        <taxon>Bacillati</taxon>
        <taxon>Actinomycetota</taxon>
        <taxon>Actinomycetes</taxon>
        <taxon>Kitasatosporales</taxon>
        <taxon>Streptomycetaceae</taxon>
        <taxon>Streptomyces</taxon>
    </lineage>
</organism>
<dbReference type="AlphaFoldDB" id="A0AAU8IM22"/>
<dbReference type="InterPro" id="IPR050243">
    <property type="entry name" value="PHP_phosphatase"/>
</dbReference>
<dbReference type="Gene3D" id="3.20.20.140">
    <property type="entry name" value="Metal-dependent hydrolases"/>
    <property type="match status" value="1"/>
</dbReference>
<protein>
    <submittedName>
        <fullName evidence="2">PHP domain-containing protein</fullName>
    </submittedName>
</protein>
<dbReference type="InterPro" id="IPR016195">
    <property type="entry name" value="Pol/histidinol_Pase-like"/>
</dbReference>
<dbReference type="GO" id="GO:0005829">
    <property type="term" value="C:cytosol"/>
    <property type="evidence" value="ECO:0007669"/>
    <property type="project" value="TreeGrafter"/>
</dbReference>
<dbReference type="SUPFAM" id="SSF89550">
    <property type="entry name" value="PHP domain-like"/>
    <property type="match status" value="1"/>
</dbReference>
<dbReference type="RefSeq" id="WP_353941018.1">
    <property type="nucleotide sequence ID" value="NZ_CP159534.1"/>
</dbReference>
<reference evidence="2" key="1">
    <citation type="submission" date="2024-06" db="EMBL/GenBank/DDBJ databases">
        <title>Streptomyces sp. strain HUAS MG91 genome sequences.</title>
        <authorList>
            <person name="Mo P."/>
        </authorList>
    </citation>
    <scope>NUCLEOTIDE SEQUENCE</scope>
    <source>
        <strain evidence="2">HUAS MG91</strain>
    </source>
</reference>
<feature type="domain" description="Polymerase/histidinol phosphatase N-terminal" evidence="1">
    <location>
        <begin position="11"/>
        <end position="82"/>
    </location>
</feature>
<dbReference type="KEGG" id="stac:ABII15_04780"/>
<dbReference type="PANTHER" id="PTHR36928">
    <property type="entry name" value="PHOSPHATASE YCDX-RELATED"/>
    <property type="match status" value="1"/>
</dbReference>
<evidence type="ECO:0000313" key="2">
    <source>
        <dbReference type="EMBL" id="XCJ69327.1"/>
    </source>
</evidence>
<proteinExistence type="predicted"/>
<dbReference type="EMBL" id="CP159534">
    <property type="protein sequence ID" value="XCJ69327.1"/>
    <property type="molecule type" value="Genomic_DNA"/>
</dbReference>
<dbReference type="InterPro" id="IPR003141">
    <property type="entry name" value="Pol/His_phosphatase_N"/>
</dbReference>
<dbReference type="PANTHER" id="PTHR36928:SF1">
    <property type="entry name" value="PHOSPHATASE YCDX-RELATED"/>
    <property type="match status" value="1"/>
</dbReference>
<dbReference type="GO" id="GO:0042578">
    <property type="term" value="F:phosphoric ester hydrolase activity"/>
    <property type="evidence" value="ECO:0007669"/>
    <property type="project" value="TreeGrafter"/>
</dbReference>